<evidence type="ECO:0000256" key="1">
    <source>
        <dbReference type="SAM" id="MobiDB-lite"/>
    </source>
</evidence>
<feature type="chain" id="PRO_5042919298" description="Glycosyl hydrolase" evidence="2">
    <location>
        <begin position="18"/>
        <end position="665"/>
    </location>
</feature>
<proteinExistence type="predicted"/>
<dbReference type="EMBL" id="JAJSPL020000013">
    <property type="protein sequence ID" value="KAK7743538.1"/>
    <property type="molecule type" value="Genomic_DNA"/>
</dbReference>
<keyword evidence="4" id="KW-1185">Reference proteome</keyword>
<organism evidence="3 4">
    <name type="scientific">Cytospora paraplurivora</name>
    <dbReference type="NCBI Taxonomy" id="2898453"/>
    <lineage>
        <taxon>Eukaryota</taxon>
        <taxon>Fungi</taxon>
        <taxon>Dikarya</taxon>
        <taxon>Ascomycota</taxon>
        <taxon>Pezizomycotina</taxon>
        <taxon>Sordariomycetes</taxon>
        <taxon>Sordariomycetidae</taxon>
        <taxon>Diaporthales</taxon>
        <taxon>Cytosporaceae</taxon>
        <taxon>Cytospora</taxon>
    </lineage>
</organism>
<reference evidence="3 4" key="1">
    <citation type="journal article" date="2023" name="PLoS ONE">
        <title>Cytospora paraplurivora sp. nov. isolated from orchards with fruit tree decline syndrome in Ontario, Canada.</title>
        <authorList>
            <person name="Ilyukhin E."/>
            <person name="Nguyen H.D.T."/>
            <person name="Castle A.J."/>
            <person name="Ellouze W."/>
        </authorList>
    </citation>
    <scope>NUCLEOTIDE SEQUENCE [LARGE SCALE GENOMIC DNA]</scope>
    <source>
        <strain evidence="3 4">FDS-564</strain>
    </source>
</reference>
<evidence type="ECO:0000256" key="2">
    <source>
        <dbReference type="SAM" id="SignalP"/>
    </source>
</evidence>
<feature type="compositionally biased region" description="Polar residues" evidence="1">
    <location>
        <begin position="641"/>
        <end position="651"/>
    </location>
</feature>
<dbReference type="PANTHER" id="PTHR47791:SF2">
    <property type="entry name" value="ENDO MANNANASE, GH76 FAMILY (EUROFUNG)"/>
    <property type="match status" value="1"/>
</dbReference>
<evidence type="ECO:0000313" key="4">
    <source>
        <dbReference type="Proteomes" id="UP001320245"/>
    </source>
</evidence>
<dbReference type="PANTHER" id="PTHR47791">
    <property type="entry name" value="MEIOTICALLY UP-REGULATED GENE 191 PROTEIN"/>
    <property type="match status" value="1"/>
</dbReference>
<dbReference type="SUPFAM" id="SSF48208">
    <property type="entry name" value="Six-hairpin glycosidases"/>
    <property type="match status" value="1"/>
</dbReference>
<evidence type="ECO:0008006" key="5">
    <source>
        <dbReference type="Google" id="ProtNLM"/>
    </source>
</evidence>
<evidence type="ECO:0000313" key="3">
    <source>
        <dbReference type="EMBL" id="KAK7743538.1"/>
    </source>
</evidence>
<feature type="compositionally biased region" description="Basic and acidic residues" evidence="1">
    <location>
        <begin position="581"/>
        <end position="622"/>
    </location>
</feature>
<name>A0AAN9YG59_9PEZI</name>
<keyword evidence="2" id="KW-0732">Signal</keyword>
<accession>A0AAN9YG59</accession>
<protein>
    <recommendedName>
        <fullName evidence="5">Glycosyl hydrolase</fullName>
    </recommendedName>
</protein>
<dbReference type="Pfam" id="PF03663">
    <property type="entry name" value="Glyco_hydro_76"/>
    <property type="match status" value="1"/>
</dbReference>
<sequence length="665" mass="74385">MIVRAVWGLALLGATAARVATKPSPAHQHSLGSHVDELDELNPPNAAYMDILEPMLQVLYTMQEDHFAPWLGTWPTAIDWTAAVLGTHVSGALSSISRALDLIPMDGRVGDRKKENLVTLFFSQVLSYYFGQDHFAIRNEAYDDILWVVLGWLETIQFIDLHTSLNFQDATVPPGFAKWHGNIWTPAFAHRARIFWNLGRSGWDSELCGGGMTWNPRLEPYKNAITNELFISASASMYLYFPGDWNHAPFLSGFSTSSPEDPIRPSVNNDDVFRPQDPVFLQFAVDGYQWLADSGMMNDRGLYTDGFHVSGYQDPNNANKKCDVRNEQVYTYNQGVILTGQINLWKITGNYSYVKDGHRLIRNVIEATGWDLKHQRPKEPDVLHKIDGAHGHAHDEPWDGAKLPPWHGLGRAGVLEEACDSKGACSQDSQTFKGIFFHHLTTFCTASISLDDFLVTTDDETRRQLRSHTEKCGSYGPWLKHNVRAMMRTRDEGGRVGMWWTAGLLGLEDIMPPQDDIVVPDAVDYRNDGVPDDPVWKRAPAGVTPPHVPQVPLPEPARLHGGYAESMLGARSIPRQFRVADSRGHSAWEHDNGDEERGAEDGSDRGTDMMKKDLNDRGRGRTVETQGSGLALLRAFWEISTRSHSGGTSESPLWRQAGDTDEDEL</sequence>
<feature type="signal peptide" evidence="2">
    <location>
        <begin position="1"/>
        <end position="17"/>
    </location>
</feature>
<dbReference type="AlphaFoldDB" id="A0AAN9YG59"/>
<dbReference type="InterPro" id="IPR008928">
    <property type="entry name" value="6-hairpin_glycosidase_sf"/>
</dbReference>
<dbReference type="GO" id="GO:0005975">
    <property type="term" value="P:carbohydrate metabolic process"/>
    <property type="evidence" value="ECO:0007669"/>
    <property type="project" value="InterPro"/>
</dbReference>
<gene>
    <name evidence="3" type="ORF">SLS53_004072</name>
</gene>
<dbReference type="Gene3D" id="1.50.10.20">
    <property type="match status" value="1"/>
</dbReference>
<dbReference type="InterPro" id="IPR053169">
    <property type="entry name" value="MUG_Protein"/>
</dbReference>
<feature type="region of interest" description="Disordered" evidence="1">
    <location>
        <begin position="641"/>
        <end position="665"/>
    </location>
</feature>
<comment type="caution">
    <text evidence="3">The sequence shown here is derived from an EMBL/GenBank/DDBJ whole genome shotgun (WGS) entry which is preliminary data.</text>
</comment>
<feature type="region of interest" description="Disordered" evidence="1">
    <location>
        <begin position="581"/>
        <end position="627"/>
    </location>
</feature>
<dbReference type="InterPro" id="IPR005198">
    <property type="entry name" value="Glyco_hydro_76"/>
</dbReference>
<dbReference type="Proteomes" id="UP001320245">
    <property type="component" value="Unassembled WGS sequence"/>
</dbReference>